<dbReference type="InterPro" id="IPR045087">
    <property type="entry name" value="Cu-oxidase_fam"/>
</dbReference>
<evidence type="ECO:0000256" key="8">
    <source>
        <dbReference type="ARBA" id="ARBA00023002"/>
    </source>
</evidence>
<evidence type="ECO:0000259" key="11">
    <source>
        <dbReference type="Pfam" id="PF07731"/>
    </source>
</evidence>
<comment type="caution">
    <text evidence="12">The sequence shown here is derived from an EMBL/GenBank/DDBJ whole genome shotgun (WGS) entry which is preliminary data.</text>
</comment>
<dbReference type="Pfam" id="PF00394">
    <property type="entry name" value="Cu-oxidase"/>
    <property type="match status" value="1"/>
</dbReference>
<dbReference type="EMBL" id="JAMRDG010000001">
    <property type="protein sequence ID" value="KAJ3700539.1"/>
    <property type="molecule type" value="Genomic_DNA"/>
</dbReference>
<evidence type="ECO:0000256" key="6">
    <source>
        <dbReference type="ARBA" id="ARBA00022723"/>
    </source>
</evidence>
<evidence type="ECO:0000256" key="3">
    <source>
        <dbReference type="ARBA" id="ARBA00004613"/>
    </source>
</evidence>
<evidence type="ECO:0000313" key="12">
    <source>
        <dbReference type="EMBL" id="KAJ3700539.1"/>
    </source>
</evidence>
<dbReference type="PANTHER" id="PTHR11709">
    <property type="entry name" value="MULTI-COPPER OXIDASE"/>
    <property type="match status" value="1"/>
</dbReference>
<evidence type="ECO:0000256" key="1">
    <source>
        <dbReference type="ARBA" id="ARBA00001935"/>
    </source>
</evidence>
<comment type="cofactor">
    <cofactor evidence="1">
        <name>Cu cation</name>
        <dbReference type="ChEBI" id="CHEBI:23378"/>
    </cofactor>
</comment>
<protein>
    <recommendedName>
        <fullName evidence="14">Laccase</fullName>
    </recommendedName>
</protein>
<comment type="function">
    <text evidence="2">Lignin degradation and detoxification of lignin-derived products.</text>
</comment>
<evidence type="ECO:0000256" key="9">
    <source>
        <dbReference type="ARBA" id="ARBA00023008"/>
    </source>
</evidence>
<dbReference type="GO" id="GO:0005507">
    <property type="term" value="F:copper ion binding"/>
    <property type="evidence" value="ECO:0007669"/>
    <property type="project" value="InterPro"/>
</dbReference>
<evidence type="ECO:0008006" key="14">
    <source>
        <dbReference type="Google" id="ProtNLM"/>
    </source>
</evidence>
<dbReference type="AlphaFoldDB" id="A0AAD6ETI9"/>
<sequence>MRTEFFFAIAGHNVTVVGSDASYTKPYKNEYIMITPGQTFDLLFEANSSIPYCYYIYATPYFDGLLGGPRNPNATVAILEYKTNSTTPPPIPMSPSMPNFDNISAATMFTVGLRSLASSTHPVDVPQTVDVSMYITLAVNKKQYPTGGTNILGAENHPMHLHGHIFYVVGSGFGNFNNQTDPLSYNLVDPPRGSTIGVPKNGWATIRFRATNPGVWFMHCHVDRHMVWGMEMVFITKNGNITDAKILPPPADKPRC</sequence>
<keyword evidence="13" id="KW-1185">Reference proteome</keyword>
<dbReference type="Proteomes" id="UP001210211">
    <property type="component" value="Unassembled WGS sequence"/>
</dbReference>
<dbReference type="Gene3D" id="2.60.40.420">
    <property type="entry name" value="Cupredoxins - blue copper proteins"/>
    <property type="match status" value="2"/>
</dbReference>
<comment type="subcellular location">
    <subcellularLocation>
        <location evidence="3">Secreted</location>
    </subcellularLocation>
</comment>
<evidence type="ECO:0000256" key="7">
    <source>
        <dbReference type="ARBA" id="ARBA00022737"/>
    </source>
</evidence>
<dbReference type="GO" id="GO:0016491">
    <property type="term" value="F:oxidoreductase activity"/>
    <property type="evidence" value="ECO:0007669"/>
    <property type="project" value="UniProtKB-KW"/>
</dbReference>
<keyword evidence="9" id="KW-0186">Copper</keyword>
<dbReference type="PANTHER" id="PTHR11709:SF262">
    <property type="entry name" value="LACCASE-14"/>
    <property type="match status" value="1"/>
</dbReference>
<dbReference type="SUPFAM" id="SSF49503">
    <property type="entry name" value="Cupredoxins"/>
    <property type="match status" value="2"/>
</dbReference>
<reference evidence="12 13" key="1">
    <citation type="journal article" date="2022" name="Cell">
        <title>Repeat-based holocentromeres influence genome architecture and karyotype evolution.</title>
        <authorList>
            <person name="Hofstatter P.G."/>
            <person name="Thangavel G."/>
            <person name="Lux T."/>
            <person name="Neumann P."/>
            <person name="Vondrak T."/>
            <person name="Novak P."/>
            <person name="Zhang M."/>
            <person name="Costa L."/>
            <person name="Castellani M."/>
            <person name="Scott A."/>
            <person name="Toegelov H."/>
            <person name="Fuchs J."/>
            <person name="Mata-Sucre Y."/>
            <person name="Dias Y."/>
            <person name="Vanzela A.L.L."/>
            <person name="Huettel B."/>
            <person name="Almeida C.C.S."/>
            <person name="Simkova H."/>
            <person name="Souza G."/>
            <person name="Pedrosa-Harand A."/>
            <person name="Macas J."/>
            <person name="Mayer K.F.X."/>
            <person name="Houben A."/>
            <person name="Marques A."/>
        </authorList>
    </citation>
    <scope>NUCLEOTIDE SEQUENCE [LARGE SCALE GENOMIC DNA]</scope>
    <source>
        <strain evidence="12">RhyTen1mFocal</strain>
    </source>
</reference>
<accession>A0AAD6ETI9</accession>
<comment type="similarity">
    <text evidence="4">Belongs to the multicopper oxidase family.</text>
</comment>
<dbReference type="PROSITE" id="PS00080">
    <property type="entry name" value="MULTICOPPER_OXIDASE2"/>
    <property type="match status" value="1"/>
</dbReference>
<gene>
    <name evidence="12" type="ORF">LUZ61_004244</name>
</gene>
<name>A0AAD6ETI9_9POAL</name>
<evidence type="ECO:0000313" key="13">
    <source>
        <dbReference type="Proteomes" id="UP001210211"/>
    </source>
</evidence>
<dbReference type="InterPro" id="IPR008972">
    <property type="entry name" value="Cupredoxin"/>
</dbReference>
<feature type="domain" description="Plastocyanin-like" evidence="10">
    <location>
        <begin position="2"/>
        <end position="83"/>
    </location>
</feature>
<dbReference type="InterPro" id="IPR002355">
    <property type="entry name" value="Cu_oxidase_Cu_BS"/>
</dbReference>
<dbReference type="Pfam" id="PF07731">
    <property type="entry name" value="Cu-oxidase_2"/>
    <property type="match status" value="1"/>
</dbReference>
<keyword evidence="6" id="KW-0479">Metal-binding</keyword>
<evidence type="ECO:0000259" key="10">
    <source>
        <dbReference type="Pfam" id="PF00394"/>
    </source>
</evidence>
<evidence type="ECO:0000256" key="5">
    <source>
        <dbReference type="ARBA" id="ARBA00022525"/>
    </source>
</evidence>
<keyword evidence="7" id="KW-0677">Repeat</keyword>
<organism evidence="12 13">
    <name type="scientific">Rhynchospora tenuis</name>
    <dbReference type="NCBI Taxonomy" id="198213"/>
    <lineage>
        <taxon>Eukaryota</taxon>
        <taxon>Viridiplantae</taxon>
        <taxon>Streptophyta</taxon>
        <taxon>Embryophyta</taxon>
        <taxon>Tracheophyta</taxon>
        <taxon>Spermatophyta</taxon>
        <taxon>Magnoliopsida</taxon>
        <taxon>Liliopsida</taxon>
        <taxon>Poales</taxon>
        <taxon>Cyperaceae</taxon>
        <taxon>Cyperoideae</taxon>
        <taxon>Rhynchosporeae</taxon>
        <taxon>Rhynchospora</taxon>
    </lineage>
</organism>
<keyword evidence="5" id="KW-0964">Secreted</keyword>
<dbReference type="GO" id="GO:0005576">
    <property type="term" value="C:extracellular region"/>
    <property type="evidence" value="ECO:0007669"/>
    <property type="project" value="UniProtKB-SubCell"/>
</dbReference>
<proteinExistence type="inferred from homology"/>
<keyword evidence="8" id="KW-0560">Oxidoreductase</keyword>
<dbReference type="PROSITE" id="PS00079">
    <property type="entry name" value="MULTICOPPER_OXIDASE1"/>
    <property type="match status" value="1"/>
</dbReference>
<feature type="domain" description="Plastocyanin-like" evidence="11">
    <location>
        <begin position="116"/>
        <end position="239"/>
    </location>
</feature>
<evidence type="ECO:0000256" key="2">
    <source>
        <dbReference type="ARBA" id="ARBA00002075"/>
    </source>
</evidence>
<dbReference type="InterPro" id="IPR001117">
    <property type="entry name" value="Cu-oxidase_2nd"/>
</dbReference>
<dbReference type="InterPro" id="IPR033138">
    <property type="entry name" value="Cu_oxidase_CS"/>
</dbReference>
<dbReference type="InterPro" id="IPR011706">
    <property type="entry name" value="Cu-oxidase_C"/>
</dbReference>
<evidence type="ECO:0000256" key="4">
    <source>
        <dbReference type="ARBA" id="ARBA00010609"/>
    </source>
</evidence>